<evidence type="ECO:0000313" key="3">
    <source>
        <dbReference type="Proteomes" id="UP000215902"/>
    </source>
</evidence>
<accession>A0A267G0S8</accession>
<feature type="signal peptide" evidence="1">
    <location>
        <begin position="1"/>
        <end position="24"/>
    </location>
</feature>
<evidence type="ECO:0000313" key="2">
    <source>
        <dbReference type="EMBL" id="PAA78822.1"/>
    </source>
</evidence>
<protein>
    <recommendedName>
        <fullName evidence="4">WAP domain-containing protein</fullName>
    </recommendedName>
</protein>
<keyword evidence="1" id="KW-0732">Signal</keyword>
<comment type="caution">
    <text evidence="2">The sequence shown here is derived from an EMBL/GenBank/DDBJ whole genome shotgun (WGS) entry which is preliminary data.</text>
</comment>
<dbReference type="Proteomes" id="UP000215902">
    <property type="component" value="Unassembled WGS sequence"/>
</dbReference>
<name>A0A267G0S8_9PLAT</name>
<proteinExistence type="predicted"/>
<reference evidence="2 3" key="1">
    <citation type="submission" date="2017-06" db="EMBL/GenBank/DDBJ databases">
        <title>A platform for efficient transgenesis in Macrostomum lignano, a flatworm model organism for stem cell research.</title>
        <authorList>
            <person name="Berezikov E."/>
        </authorList>
    </citation>
    <scope>NUCLEOTIDE SEQUENCE [LARGE SCALE GENOMIC DNA]</scope>
    <source>
        <strain evidence="2">DV1</strain>
        <tissue evidence="2">Whole organism</tissue>
    </source>
</reference>
<feature type="chain" id="PRO_5012967081" description="WAP domain-containing protein" evidence="1">
    <location>
        <begin position="25"/>
        <end position="128"/>
    </location>
</feature>
<organism evidence="2 3">
    <name type="scientific">Macrostomum lignano</name>
    <dbReference type="NCBI Taxonomy" id="282301"/>
    <lineage>
        <taxon>Eukaryota</taxon>
        <taxon>Metazoa</taxon>
        <taxon>Spiralia</taxon>
        <taxon>Lophotrochozoa</taxon>
        <taxon>Platyhelminthes</taxon>
        <taxon>Rhabditophora</taxon>
        <taxon>Macrostomorpha</taxon>
        <taxon>Macrostomida</taxon>
        <taxon>Macrostomidae</taxon>
        <taxon>Macrostomum</taxon>
    </lineage>
</organism>
<dbReference type="AlphaFoldDB" id="A0A267G0S8"/>
<gene>
    <name evidence="2" type="ORF">BOX15_Mlig030151g1</name>
</gene>
<keyword evidence="3" id="KW-1185">Reference proteome</keyword>
<sequence>MQQISLITIGLCILAVLQVRQVSAKRPQHITDKIEARLENNLKPCFYYGRNCPPGLGNFETMQHELPIMQMGLTASGISMPSKCNCDEESERCVRQCYYAVSKAMVLRSAVLDEDEDEGEGEEWRRRR</sequence>
<dbReference type="EMBL" id="NIVC01000665">
    <property type="protein sequence ID" value="PAA78822.1"/>
    <property type="molecule type" value="Genomic_DNA"/>
</dbReference>
<evidence type="ECO:0000256" key="1">
    <source>
        <dbReference type="SAM" id="SignalP"/>
    </source>
</evidence>
<evidence type="ECO:0008006" key="4">
    <source>
        <dbReference type="Google" id="ProtNLM"/>
    </source>
</evidence>